<name>A0A8D8N030_CULPI</name>
<proteinExistence type="predicted"/>
<protein>
    <submittedName>
        <fullName evidence="2">(northern house mosquito) hypothetical protein</fullName>
    </submittedName>
</protein>
<evidence type="ECO:0000256" key="1">
    <source>
        <dbReference type="SAM" id="Phobius"/>
    </source>
</evidence>
<sequence length="128" mass="15142">MLLGTLPHGKRHKCWLLRLFHFLVRGAIFLLFSRFRRRNLRCLFSRCTSLLWYRCSRRRRGRRRRDRLGRGSGRRLLLAGRVEKVQTGRKHVRTAKAQEREEILGVWAHVGQQLRNVAGVGRSVLCIL</sequence>
<reference evidence="2" key="1">
    <citation type="submission" date="2021-05" db="EMBL/GenBank/DDBJ databases">
        <authorList>
            <person name="Alioto T."/>
            <person name="Alioto T."/>
            <person name="Gomez Garrido J."/>
        </authorList>
    </citation>
    <scope>NUCLEOTIDE SEQUENCE</scope>
</reference>
<keyword evidence="1" id="KW-0472">Membrane</keyword>
<accession>A0A8D8N030</accession>
<organism evidence="2">
    <name type="scientific">Culex pipiens</name>
    <name type="common">House mosquito</name>
    <dbReference type="NCBI Taxonomy" id="7175"/>
    <lineage>
        <taxon>Eukaryota</taxon>
        <taxon>Metazoa</taxon>
        <taxon>Ecdysozoa</taxon>
        <taxon>Arthropoda</taxon>
        <taxon>Hexapoda</taxon>
        <taxon>Insecta</taxon>
        <taxon>Pterygota</taxon>
        <taxon>Neoptera</taxon>
        <taxon>Endopterygota</taxon>
        <taxon>Diptera</taxon>
        <taxon>Nematocera</taxon>
        <taxon>Culicoidea</taxon>
        <taxon>Culicidae</taxon>
        <taxon>Culicinae</taxon>
        <taxon>Culicini</taxon>
        <taxon>Culex</taxon>
        <taxon>Culex</taxon>
    </lineage>
</organism>
<dbReference type="EMBL" id="HBUE01234777">
    <property type="protein sequence ID" value="CAG6546550.1"/>
    <property type="molecule type" value="Transcribed_RNA"/>
</dbReference>
<dbReference type="EMBL" id="HBUE01341678">
    <property type="protein sequence ID" value="CAG6598733.1"/>
    <property type="molecule type" value="Transcribed_RNA"/>
</dbReference>
<keyword evidence="1" id="KW-0812">Transmembrane</keyword>
<dbReference type="AlphaFoldDB" id="A0A8D8N030"/>
<keyword evidence="1" id="KW-1133">Transmembrane helix</keyword>
<evidence type="ECO:0000313" key="2">
    <source>
        <dbReference type="EMBL" id="CAG6546550.1"/>
    </source>
</evidence>
<feature type="transmembrane region" description="Helical" evidence="1">
    <location>
        <begin position="15"/>
        <end position="32"/>
    </location>
</feature>